<keyword evidence="3" id="KW-1185">Reference proteome</keyword>
<protein>
    <recommendedName>
        <fullName evidence="1">RNase H type-1 domain-containing protein</fullName>
    </recommendedName>
</protein>
<evidence type="ECO:0000313" key="2">
    <source>
        <dbReference type="EMBL" id="KAF8695375.1"/>
    </source>
</evidence>
<dbReference type="SUPFAM" id="SSF53098">
    <property type="entry name" value="Ribonuclease H-like"/>
    <property type="match status" value="1"/>
</dbReference>
<dbReference type="InterPro" id="IPR036397">
    <property type="entry name" value="RNaseH_sf"/>
</dbReference>
<reference evidence="2" key="1">
    <citation type="submission" date="2020-07" db="EMBL/GenBank/DDBJ databases">
        <title>Genome sequence and genetic diversity analysis of an under-domesticated orphan crop, white fonio (Digitaria exilis).</title>
        <authorList>
            <person name="Bennetzen J.L."/>
            <person name="Chen S."/>
            <person name="Ma X."/>
            <person name="Wang X."/>
            <person name="Yssel A.E.J."/>
            <person name="Chaluvadi S.R."/>
            <person name="Johnson M."/>
            <person name="Gangashetty P."/>
            <person name="Hamidou F."/>
            <person name="Sanogo M.D."/>
            <person name="Zwaenepoel A."/>
            <person name="Wallace J."/>
            <person name="Van De Peer Y."/>
            <person name="Van Deynze A."/>
        </authorList>
    </citation>
    <scope>NUCLEOTIDE SEQUENCE</scope>
    <source>
        <tissue evidence="2">Leaves</tissue>
    </source>
</reference>
<dbReference type="CDD" id="cd06222">
    <property type="entry name" value="RNase_H_like"/>
    <property type="match status" value="1"/>
</dbReference>
<dbReference type="InterPro" id="IPR012337">
    <property type="entry name" value="RNaseH-like_sf"/>
</dbReference>
<dbReference type="OrthoDB" id="679727at2759"/>
<evidence type="ECO:0000259" key="1">
    <source>
        <dbReference type="Pfam" id="PF13456"/>
    </source>
</evidence>
<sequence>MVVLLWNWWAERNRVREGDKPRPTISIAHSVEVYAWEILNIFRQQKEKAPANREQWCKPNVGYLKINCDAAFNEAKRNGGWGYVIRDEEGDVVSAGRGRLNHVLDSFQAEVIACLQGVQAATELGIGKAVVETDALQVVHACTSKACDLTTARSLISELRHTAADNFLFFLDNGTKVPASTP</sequence>
<proteinExistence type="predicted"/>
<dbReference type="EMBL" id="JACEFO010001897">
    <property type="protein sequence ID" value="KAF8695375.1"/>
    <property type="molecule type" value="Genomic_DNA"/>
</dbReference>
<feature type="domain" description="RNase H type-1" evidence="1">
    <location>
        <begin position="67"/>
        <end position="163"/>
    </location>
</feature>
<dbReference type="GO" id="GO:0003676">
    <property type="term" value="F:nucleic acid binding"/>
    <property type="evidence" value="ECO:0007669"/>
    <property type="project" value="InterPro"/>
</dbReference>
<accession>A0A835EL94</accession>
<dbReference type="InterPro" id="IPR002156">
    <property type="entry name" value="RNaseH_domain"/>
</dbReference>
<dbReference type="PANTHER" id="PTHR47074">
    <property type="entry name" value="BNAC02G40300D PROTEIN"/>
    <property type="match status" value="1"/>
</dbReference>
<dbReference type="InterPro" id="IPR052929">
    <property type="entry name" value="RNase_H-like_EbsB-rel"/>
</dbReference>
<name>A0A835EL94_9POAL</name>
<dbReference type="AlphaFoldDB" id="A0A835EL94"/>
<comment type="caution">
    <text evidence="2">The sequence shown here is derived from an EMBL/GenBank/DDBJ whole genome shotgun (WGS) entry which is preliminary data.</text>
</comment>
<dbReference type="Pfam" id="PF13456">
    <property type="entry name" value="RVT_3"/>
    <property type="match status" value="1"/>
</dbReference>
<gene>
    <name evidence="2" type="ORF">HU200_037607</name>
</gene>
<dbReference type="InterPro" id="IPR044730">
    <property type="entry name" value="RNase_H-like_dom_plant"/>
</dbReference>
<dbReference type="PANTHER" id="PTHR47074:SF11">
    <property type="entry name" value="REVERSE TRANSCRIPTASE-LIKE PROTEIN"/>
    <property type="match status" value="1"/>
</dbReference>
<organism evidence="2 3">
    <name type="scientific">Digitaria exilis</name>
    <dbReference type="NCBI Taxonomy" id="1010633"/>
    <lineage>
        <taxon>Eukaryota</taxon>
        <taxon>Viridiplantae</taxon>
        <taxon>Streptophyta</taxon>
        <taxon>Embryophyta</taxon>
        <taxon>Tracheophyta</taxon>
        <taxon>Spermatophyta</taxon>
        <taxon>Magnoliopsida</taxon>
        <taxon>Liliopsida</taxon>
        <taxon>Poales</taxon>
        <taxon>Poaceae</taxon>
        <taxon>PACMAD clade</taxon>
        <taxon>Panicoideae</taxon>
        <taxon>Panicodae</taxon>
        <taxon>Paniceae</taxon>
        <taxon>Anthephorinae</taxon>
        <taxon>Digitaria</taxon>
    </lineage>
</organism>
<dbReference type="Gene3D" id="3.30.420.10">
    <property type="entry name" value="Ribonuclease H-like superfamily/Ribonuclease H"/>
    <property type="match status" value="1"/>
</dbReference>
<dbReference type="GO" id="GO:0004523">
    <property type="term" value="F:RNA-DNA hybrid ribonuclease activity"/>
    <property type="evidence" value="ECO:0007669"/>
    <property type="project" value="InterPro"/>
</dbReference>
<dbReference type="Proteomes" id="UP000636709">
    <property type="component" value="Unassembled WGS sequence"/>
</dbReference>
<evidence type="ECO:0000313" key="3">
    <source>
        <dbReference type="Proteomes" id="UP000636709"/>
    </source>
</evidence>